<dbReference type="Gene3D" id="3.30.70.270">
    <property type="match status" value="1"/>
</dbReference>
<dbReference type="AlphaFoldDB" id="A0A9X1IJ19"/>
<feature type="domain" description="PAC" evidence="13">
    <location>
        <begin position="434"/>
        <end position="489"/>
    </location>
</feature>
<keyword evidence="5 15" id="KW-0808">Transferase</keyword>
<reference evidence="15" key="1">
    <citation type="submission" date="2021-10" db="EMBL/GenBank/DDBJ databases">
        <title>Marinomonas pontica sp. nov., isolated from the Black Sea.</title>
        <authorList>
            <person name="Zhao L.-H."/>
            <person name="Xue J.-H."/>
        </authorList>
    </citation>
    <scope>NUCLEOTIDE SEQUENCE</scope>
    <source>
        <strain evidence="15">E8</strain>
    </source>
</reference>
<dbReference type="InterPro" id="IPR035965">
    <property type="entry name" value="PAS-like_dom_sf"/>
</dbReference>
<dbReference type="NCBIfam" id="TIGR00229">
    <property type="entry name" value="sensory_box"/>
    <property type="match status" value="1"/>
</dbReference>
<dbReference type="NCBIfam" id="TIGR00254">
    <property type="entry name" value="GGDEF"/>
    <property type="match status" value="1"/>
</dbReference>
<proteinExistence type="predicted"/>
<dbReference type="EMBL" id="JAJATW010000001">
    <property type="protein sequence ID" value="MCB5160434.1"/>
    <property type="molecule type" value="Genomic_DNA"/>
</dbReference>
<comment type="catalytic activity">
    <reaction evidence="10">
        <text>2 GTP = 3',3'-c-di-GMP + 2 diphosphate</text>
        <dbReference type="Rhea" id="RHEA:24898"/>
        <dbReference type="ChEBI" id="CHEBI:33019"/>
        <dbReference type="ChEBI" id="CHEBI:37565"/>
        <dbReference type="ChEBI" id="CHEBI:58805"/>
        <dbReference type="EC" id="2.7.7.65"/>
    </reaction>
</comment>
<dbReference type="PANTHER" id="PTHR45138:SF9">
    <property type="entry name" value="DIGUANYLATE CYCLASE DGCM-RELATED"/>
    <property type="match status" value="1"/>
</dbReference>
<dbReference type="SUPFAM" id="SSF55785">
    <property type="entry name" value="PYP-like sensor domain (PAS domain)"/>
    <property type="match status" value="1"/>
</dbReference>
<keyword evidence="11" id="KW-0812">Transmembrane</keyword>
<dbReference type="RefSeq" id="WP_226752816.1">
    <property type="nucleotide sequence ID" value="NZ_JAJATW010000001.1"/>
</dbReference>
<dbReference type="GO" id="GO:0052621">
    <property type="term" value="F:diguanylate cyclase activity"/>
    <property type="evidence" value="ECO:0007669"/>
    <property type="project" value="UniProtKB-EC"/>
</dbReference>
<comment type="caution">
    <text evidence="15">The sequence shown here is derived from an EMBL/GenBank/DDBJ whole genome shotgun (WGS) entry which is preliminary data.</text>
</comment>
<dbReference type="GO" id="GO:1902201">
    <property type="term" value="P:negative regulation of bacterial-type flagellum-dependent cell motility"/>
    <property type="evidence" value="ECO:0007669"/>
    <property type="project" value="TreeGrafter"/>
</dbReference>
<keyword evidence="6" id="KW-0547">Nucleotide-binding</keyword>
<keyword evidence="11" id="KW-1133">Transmembrane helix</keyword>
<gene>
    <name evidence="15" type="ORF">LG368_00710</name>
</gene>
<evidence type="ECO:0000256" key="10">
    <source>
        <dbReference type="ARBA" id="ARBA00034247"/>
    </source>
</evidence>
<keyword evidence="16" id="KW-1185">Reference proteome</keyword>
<dbReference type="InterPro" id="IPR043128">
    <property type="entry name" value="Rev_trsase/Diguanyl_cyclase"/>
</dbReference>
<evidence type="ECO:0000256" key="11">
    <source>
        <dbReference type="SAM" id="Phobius"/>
    </source>
</evidence>
<evidence type="ECO:0000313" key="15">
    <source>
        <dbReference type="EMBL" id="MCB5160434.1"/>
    </source>
</evidence>
<dbReference type="InterPro" id="IPR029151">
    <property type="entry name" value="Sensor-like_sf"/>
</dbReference>
<dbReference type="Pfam" id="PF00990">
    <property type="entry name" value="GGDEF"/>
    <property type="match status" value="1"/>
</dbReference>
<dbReference type="EC" id="2.7.7.65" evidence="3"/>
<evidence type="ECO:0000313" key="16">
    <source>
        <dbReference type="Proteomes" id="UP001139095"/>
    </source>
</evidence>
<evidence type="ECO:0000259" key="13">
    <source>
        <dbReference type="PROSITE" id="PS50113"/>
    </source>
</evidence>
<dbReference type="Pfam" id="PF13426">
    <property type="entry name" value="PAS_9"/>
    <property type="match status" value="1"/>
</dbReference>
<evidence type="ECO:0000256" key="8">
    <source>
        <dbReference type="ARBA" id="ARBA00022840"/>
    </source>
</evidence>
<evidence type="ECO:0000256" key="6">
    <source>
        <dbReference type="ARBA" id="ARBA00022741"/>
    </source>
</evidence>
<evidence type="ECO:0000256" key="7">
    <source>
        <dbReference type="ARBA" id="ARBA00022777"/>
    </source>
</evidence>
<protein>
    <recommendedName>
        <fullName evidence="3">diguanylate cyclase</fullName>
        <ecNumber evidence="3">2.7.7.65</ecNumber>
    </recommendedName>
</protein>
<dbReference type="InterPro" id="IPR050469">
    <property type="entry name" value="Diguanylate_Cyclase"/>
</dbReference>
<dbReference type="GO" id="GO:0005886">
    <property type="term" value="C:plasma membrane"/>
    <property type="evidence" value="ECO:0007669"/>
    <property type="project" value="TreeGrafter"/>
</dbReference>
<dbReference type="SUPFAM" id="SSF103190">
    <property type="entry name" value="Sensory domain-like"/>
    <property type="match status" value="2"/>
</dbReference>
<dbReference type="PROSITE" id="PS50112">
    <property type="entry name" value="PAS"/>
    <property type="match status" value="1"/>
</dbReference>
<keyword evidence="4" id="KW-0597">Phosphoprotein</keyword>
<dbReference type="InterPro" id="IPR000700">
    <property type="entry name" value="PAS-assoc_C"/>
</dbReference>
<dbReference type="GO" id="GO:0005524">
    <property type="term" value="F:ATP binding"/>
    <property type="evidence" value="ECO:0007669"/>
    <property type="project" value="UniProtKB-KW"/>
</dbReference>
<dbReference type="CDD" id="cd01949">
    <property type="entry name" value="GGDEF"/>
    <property type="match status" value="1"/>
</dbReference>
<evidence type="ECO:0000259" key="12">
    <source>
        <dbReference type="PROSITE" id="PS50112"/>
    </source>
</evidence>
<dbReference type="SMART" id="SM00091">
    <property type="entry name" value="PAS"/>
    <property type="match status" value="1"/>
</dbReference>
<organism evidence="15 16">
    <name type="scientific">Marinomonas algarum</name>
    <dbReference type="NCBI Taxonomy" id="2883105"/>
    <lineage>
        <taxon>Bacteria</taxon>
        <taxon>Pseudomonadati</taxon>
        <taxon>Pseudomonadota</taxon>
        <taxon>Gammaproteobacteria</taxon>
        <taxon>Oceanospirillales</taxon>
        <taxon>Oceanospirillaceae</taxon>
        <taxon>Marinomonas</taxon>
    </lineage>
</organism>
<accession>A0A9X1IJ19</accession>
<feature type="domain" description="PAS" evidence="12">
    <location>
        <begin position="364"/>
        <end position="412"/>
    </location>
</feature>
<dbReference type="PANTHER" id="PTHR45138">
    <property type="entry name" value="REGULATORY COMPONENTS OF SENSORY TRANSDUCTION SYSTEM"/>
    <property type="match status" value="1"/>
</dbReference>
<dbReference type="PROSITE" id="PS50113">
    <property type="entry name" value="PAC"/>
    <property type="match status" value="1"/>
</dbReference>
<dbReference type="InterPro" id="IPR029787">
    <property type="entry name" value="Nucleotide_cyclase"/>
</dbReference>
<evidence type="ECO:0000256" key="4">
    <source>
        <dbReference type="ARBA" id="ARBA00022553"/>
    </source>
</evidence>
<name>A0A9X1IJ19_9GAMM</name>
<keyword evidence="15" id="KW-0548">Nucleotidyltransferase</keyword>
<keyword evidence="11" id="KW-0472">Membrane</keyword>
<comment type="cofactor">
    <cofactor evidence="1">
        <name>Mg(2+)</name>
        <dbReference type="ChEBI" id="CHEBI:18420"/>
    </cofactor>
</comment>
<keyword evidence="7" id="KW-0418">Kinase</keyword>
<dbReference type="CDD" id="cd00130">
    <property type="entry name" value="PAS"/>
    <property type="match status" value="1"/>
</dbReference>
<dbReference type="GO" id="GO:0000160">
    <property type="term" value="P:phosphorelay signal transduction system"/>
    <property type="evidence" value="ECO:0007669"/>
    <property type="project" value="UniProtKB-KW"/>
</dbReference>
<feature type="domain" description="GGDEF" evidence="14">
    <location>
        <begin position="521"/>
        <end position="654"/>
    </location>
</feature>
<comment type="subcellular location">
    <subcellularLocation>
        <location evidence="2">Membrane</location>
    </subcellularLocation>
</comment>
<dbReference type="Proteomes" id="UP001139095">
    <property type="component" value="Unassembled WGS sequence"/>
</dbReference>
<dbReference type="Pfam" id="PF21623">
    <property type="entry name" value="HK_sensor_dom_bact"/>
    <property type="match status" value="1"/>
</dbReference>
<evidence type="ECO:0000256" key="2">
    <source>
        <dbReference type="ARBA" id="ARBA00004370"/>
    </source>
</evidence>
<dbReference type="SUPFAM" id="SSF55073">
    <property type="entry name" value="Nucleotide cyclase"/>
    <property type="match status" value="1"/>
</dbReference>
<dbReference type="PROSITE" id="PS50887">
    <property type="entry name" value="GGDEF"/>
    <property type="match status" value="1"/>
</dbReference>
<sequence length="654" mass="74703">MIFKRFVSLLVLFSAIVITITYPIYSQYYKGVQARVLATEEISVVAASQMIQKEMYEQVHLLAALKNSVLLTRYATHFTEENRLALEASFVNVSTNYHRFDQVRFLDNQGHERVRVNFEDGKGVVVPQAELQNKAHRYYFKDTNRFSDHQVYVSRLDLNIEHDQIERPYKPMLRLATPVLDLEGRRAGVLVLNYLAEGMLDNFRYQMSQRVDQQGMLIDRDGYWLSNHERNHEWGSDLGQTEHTFANFYPEAWTTVASSASGTVETAQGVFRFKRIEPFNFSASNHGHFRADHYPLFTPLSISNSDWKLVVFISHDFIKSQSLLYQPLGHLLLALLVLLIIGAAGLVATLITQHQAREKGRQELSNVLHDLYDNAPCGYHSLDSDGCVVRINQTELDWLGYSREEVLGQPFVRFLTAGSQQHFLSLFKELKNKSVLENEVLEIQRKNGTTFYSSSSATSVNKQSGNFAVARASLFDITDRIRLEKKLETLANVDSLTGISNRRYFYEQATVEFQHATSDQKELAIMMFDVDHFKHVNDHYGHDVGDLVLKRLAQEIRHCLTDKDLFARFGGEEFIVLLTEQAEQEVMRVAESIRARVEGLNIETPSDNVQITVSLGVATLTPQDKKLDALIKKSDVALYDAKKQGRNRVVQSVS</sequence>
<evidence type="ECO:0000256" key="1">
    <source>
        <dbReference type="ARBA" id="ARBA00001946"/>
    </source>
</evidence>
<dbReference type="InterPro" id="IPR000014">
    <property type="entry name" value="PAS"/>
</dbReference>
<dbReference type="InterPro" id="IPR048760">
    <property type="entry name" value="VP0354-like_sensor_dom"/>
</dbReference>
<dbReference type="GO" id="GO:0016301">
    <property type="term" value="F:kinase activity"/>
    <property type="evidence" value="ECO:0007669"/>
    <property type="project" value="UniProtKB-KW"/>
</dbReference>
<evidence type="ECO:0000259" key="14">
    <source>
        <dbReference type="PROSITE" id="PS50887"/>
    </source>
</evidence>
<dbReference type="SMART" id="SM00267">
    <property type="entry name" value="GGDEF"/>
    <property type="match status" value="1"/>
</dbReference>
<dbReference type="Gene3D" id="3.30.450.20">
    <property type="entry name" value="PAS domain"/>
    <property type="match status" value="3"/>
</dbReference>
<dbReference type="GO" id="GO:0043709">
    <property type="term" value="P:cell adhesion involved in single-species biofilm formation"/>
    <property type="evidence" value="ECO:0007669"/>
    <property type="project" value="TreeGrafter"/>
</dbReference>
<evidence type="ECO:0000256" key="9">
    <source>
        <dbReference type="ARBA" id="ARBA00023012"/>
    </source>
</evidence>
<keyword evidence="8" id="KW-0067">ATP-binding</keyword>
<evidence type="ECO:0000256" key="5">
    <source>
        <dbReference type="ARBA" id="ARBA00022679"/>
    </source>
</evidence>
<evidence type="ECO:0000256" key="3">
    <source>
        <dbReference type="ARBA" id="ARBA00012528"/>
    </source>
</evidence>
<keyword evidence="9" id="KW-0902">Two-component regulatory system</keyword>
<dbReference type="InterPro" id="IPR000160">
    <property type="entry name" value="GGDEF_dom"/>
</dbReference>
<feature type="transmembrane region" description="Helical" evidence="11">
    <location>
        <begin position="328"/>
        <end position="351"/>
    </location>
</feature>
<dbReference type="FunFam" id="3.30.70.270:FF:000001">
    <property type="entry name" value="Diguanylate cyclase domain protein"/>
    <property type="match status" value="1"/>
</dbReference>